<name>G0UEH1_9LACO</name>
<proteinExistence type="predicted"/>
<evidence type="ECO:0000313" key="2">
    <source>
        <dbReference type="EMBL" id="CCC56123.1"/>
    </source>
</evidence>
<keyword evidence="1" id="KW-0472">Membrane</keyword>
<dbReference type="AlphaFoldDB" id="G0UEH1"/>
<organism evidence="2">
    <name type="scientific">Weissella thailandensis fsh4-2</name>
    <dbReference type="NCBI Taxonomy" id="1056112"/>
    <lineage>
        <taxon>Bacteria</taxon>
        <taxon>Bacillati</taxon>
        <taxon>Bacillota</taxon>
        <taxon>Bacilli</taxon>
        <taxon>Lactobacillales</taxon>
        <taxon>Lactobacillaceae</taxon>
        <taxon>Weissella</taxon>
    </lineage>
</organism>
<evidence type="ECO:0000256" key="1">
    <source>
        <dbReference type="SAM" id="Phobius"/>
    </source>
</evidence>
<protein>
    <submittedName>
        <fullName evidence="2">Uncharacterized protein</fullName>
    </submittedName>
</protein>
<keyword evidence="1" id="KW-0812">Transmembrane</keyword>
<sequence length="134" mass="15247">MKKVYFFLDDFIPIFFIVGYISICLGLWKLVSSIFTLSLSFNDANDILHCLFLGYIIIKLAKKVNSENVSESNNNDDDIRTYVAAEIVTNDKEKTDVIESYIAADMVTNDIEEDDDIEAYLAADIMNHNDVNDD</sequence>
<reference evidence="2" key="1">
    <citation type="journal article" date="2011" name="J. Bacteriol.">
        <title>Genome Sequence of Weissella thailandensis fsh4-2.</title>
        <authorList>
            <person name="Benomar N."/>
            <person name="Abriouel H."/>
            <person name="Lee H."/>
            <person name="Cho G.S."/>
            <person name="Huch M."/>
            <person name="Pulido R.P."/>
            <person name="Holzapfel W.H."/>
            <person name="Galvez A."/>
            <person name="Franz C.M."/>
        </authorList>
    </citation>
    <scope>NUCLEOTIDE SEQUENCE</scope>
    <source>
        <strain evidence="2">Fsh4-2</strain>
    </source>
</reference>
<keyword evidence="1" id="KW-1133">Transmembrane helix</keyword>
<dbReference type="EMBL" id="HE575138">
    <property type="protein sequence ID" value="CCC56123.1"/>
    <property type="molecule type" value="Genomic_DNA"/>
</dbReference>
<accession>G0UEH1</accession>
<gene>
    <name evidence="2" type="ORF">WT2_00117</name>
</gene>
<feature type="transmembrane region" description="Helical" evidence="1">
    <location>
        <begin position="12"/>
        <end position="31"/>
    </location>
</feature>
<reference evidence="2" key="2">
    <citation type="submission" date="2011-07" db="EMBL/GenBank/DDBJ databases">
        <authorList>
            <person name="Franz C."/>
        </authorList>
    </citation>
    <scope>NUCLEOTIDE SEQUENCE</scope>
    <source>
        <strain evidence="2">Fsh4-2</strain>
    </source>
</reference>